<evidence type="ECO:0000256" key="8">
    <source>
        <dbReference type="ARBA" id="ARBA00030904"/>
    </source>
</evidence>
<sequence length="543" mass="63343">MKKLITSALPYVNNQPHLGNIVGSVLSGDVYNRYCRMKGEESMYICGTDEYGTAIEMEAIAQGTTPQEICKKNREIHKSVYEWFGIRFDQFGHTSSPSHTELVQQLFMKMYNNGYFKEEEIEQFYCEHCKLFLADRYVIGECKFCGDSQARGDQCDACGHSYKSTDLLIPQCSICNSNPVIRKTNHLFFDLARFKPRLEELYKAKGQQWSQNAQNIFNQWMAIDLYPRCMTRDLKFKWGVPVPLEAFKEKVFYVWFDAPIGYLTFLKDLVGDCFEDWCREAELVQFMGKDNVCFHTVIFPAMLIATGDKLPLVSRLSATEYLQFENKKFSKSRRHGIFGLDLVDGKLGKVCLWRYYLMKIRPEGTKDANFSFYDFQKSVSGDLINNLGNFVNRVLKYIKQKCAGQVRIETLDERDTKCVTVVNELFERYRERMDEIKLRDGLQMVFEVSRIGNEYVQEGVGDASRRSHCFCFGFSLVVHLAKMMHPFIPESSMRMLKMCEIEYVEPKLDMEMKVFYEHSICDDIEPLFENFSPEQIEEMTKYG</sequence>
<dbReference type="InterPro" id="IPR014729">
    <property type="entry name" value="Rossmann-like_a/b/a_fold"/>
</dbReference>
<dbReference type="VEuPathDB" id="MicrosporidiaDB:M896_120770"/>
<dbReference type="CDD" id="cd00814">
    <property type="entry name" value="MetRS_core"/>
    <property type="match status" value="1"/>
</dbReference>
<dbReference type="NCBIfam" id="TIGR00398">
    <property type="entry name" value="metG"/>
    <property type="match status" value="1"/>
</dbReference>
<evidence type="ECO:0000256" key="7">
    <source>
        <dbReference type="ARBA" id="ARBA00023146"/>
    </source>
</evidence>
<dbReference type="InterPro" id="IPR029038">
    <property type="entry name" value="MetRS_Zn"/>
</dbReference>
<protein>
    <recommendedName>
        <fullName evidence="2">methionine--tRNA ligase</fullName>
        <ecNumber evidence="2">6.1.1.10</ecNumber>
    </recommendedName>
    <alternativeName>
        <fullName evidence="8">Methionyl-tRNA synthetase</fullName>
    </alternativeName>
</protein>
<dbReference type="PROSITE" id="PS00178">
    <property type="entry name" value="AA_TRNA_LIGASE_I"/>
    <property type="match status" value="1"/>
</dbReference>
<evidence type="ECO:0000256" key="1">
    <source>
        <dbReference type="ARBA" id="ARBA00005594"/>
    </source>
</evidence>
<dbReference type="Gene3D" id="1.10.730.10">
    <property type="entry name" value="Isoleucyl-tRNA Synthetase, Domain 1"/>
    <property type="match status" value="1"/>
</dbReference>
<dbReference type="InterPro" id="IPR015413">
    <property type="entry name" value="Methionyl/Leucyl_tRNA_Synth"/>
</dbReference>
<keyword evidence="7 10" id="KW-0030">Aminoacyl-tRNA synthetase</keyword>
<dbReference type="PRINTS" id="PR01041">
    <property type="entry name" value="TRNASYNTHMET"/>
</dbReference>
<proteinExistence type="inferred from homology"/>
<keyword evidence="6 10" id="KW-0648">Protein biosynthesis</keyword>
<dbReference type="FunCoup" id="A0A0B2UIR2">
    <property type="interactions" value="209"/>
</dbReference>
<dbReference type="GO" id="GO:0017101">
    <property type="term" value="C:aminoacyl-tRNA synthetase multienzyme complex"/>
    <property type="evidence" value="ECO:0007669"/>
    <property type="project" value="TreeGrafter"/>
</dbReference>
<name>A0A0B2UIR2_9MICR</name>
<evidence type="ECO:0000256" key="6">
    <source>
        <dbReference type="ARBA" id="ARBA00022917"/>
    </source>
</evidence>
<evidence type="ECO:0000313" key="13">
    <source>
        <dbReference type="Proteomes" id="UP000031056"/>
    </source>
</evidence>
<dbReference type="OrthoDB" id="5844513at2759"/>
<reference evidence="12 13" key="1">
    <citation type="journal article" date="2014" name="MBio">
        <title>The Ordospora colligata genome; evolution of extreme reduction in microsporidia and host-to-parasite horizontal gene transfer.</title>
        <authorList>
            <person name="Pombert J.-F."/>
            <person name="Haag K.L."/>
            <person name="Beidas S."/>
            <person name="Ebert D."/>
            <person name="Keeling P.J."/>
        </authorList>
    </citation>
    <scope>NUCLEOTIDE SEQUENCE [LARGE SCALE GENOMIC DNA]</scope>
    <source>
        <strain evidence="12 13">OC4</strain>
    </source>
</reference>
<dbReference type="GO" id="GO:0017102">
    <property type="term" value="C:methionyl glutamyl tRNA synthetase complex"/>
    <property type="evidence" value="ECO:0007669"/>
    <property type="project" value="EnsemblFungi"/>
</dbReference>
<dbReference type="Proteomes" id="UP000031056">
    <property type="component" value="Unassembled WGS sequence"/>
</dbReference>
<comment type="catalytic activity">
    <reaction evidence="9">
        <text>tRNA(Met) + L-methionine + ATP = L-methionyl-tRNA(Met) + AMP + diphosphate</text>
        <dbReference type="Rhea" id="RHEA:13481"/>
        <dbReference type="Rhea" id="RHEA-COMP:9667"/>
        <dbReference type="Rhea" id="RHEA-COMP:9698"/>
        <dbReference type="ChEBI" id="CHEBI:30616"/>
        <dbReference type="ChEBI" id="CHEBI:33019"/>
        <dbReference type="ChEBI" id="CHEBI:57844"/>
        <dbReference type="ChEBI" id="CHEBI:78442"/>
        <dbReference type="ChEBI" id="CHEBI:78530"/>
        <dbReference type="ChEBI" id="CHEBI:456215"/>
        <dbReference type="EC" id="6.1.1.10"/>
    </reaction>
</comment>
<dbReference type="InParanoid" id="A0A0B2UIR2"/>
<dbReference type="GO" id="GO:0010494">
    <property type="term" value="C:cytoplasmic stress granule"/>
    <property type="evidence" value="ECO:0007669"/>
    <property type="project" value="EnsemblFungi"/>
</dbReference>
<dbReference type="GO" id="GO:0006431">
    <property type="term" value="P:methionyl-tRNA aminoacylation"/>
    <property type="evidence" value="ECO:0007669"/>
    <property type="project" value="EnsemblFungi"/>
</dbReference>
<dbReference type="Pfam" id="PF09334">
    <property type="entry name" value="tRNA-synt_1g"/>
    <property type="match status" value="1"/>
</dbReference>
<evidence type="ECO:0000256" key="10">
    <source>
        <dbReference type="RuleBase" id="RU363039"/>
    </source>
</evidence>
<comment type="similarity">
    <text evidence="1 10">Belongs to the class-I aminoacyl-tRNA synthetase family.</text>
</comment>
<gene>
    <name evidence="12" type="ORF">M896_120770</name>
</gene>
<dbReference type="EMBL" id="JOKQ01000012">
    <property type="protein sequence ID" value="KHN68855.1"/>
    <property type="molecule type" value="Genomic_DNA"/>
</dbReference>
<dbReference type="InterPro" id="IPR033911">
    <property type="entry name" value="MetRS_core"/>
</dbReference>
<dbReference type="HOGENOM" id="CLU_009710_1_2_1"/>
<dbReference type="GO" id="GO:1990825">
    <property type="term" value="F:sequence-specific mRNA binding"/>
    <property type="evidence" value="ECO:0007669"/>
    <property type="project" value="EnsemblFungi"/>
</dbReference>
<dbReference type="InterPro" id="IPR014758">
    <property type="entry name" value="Met-tRNA_synth"/>
</dbReference>
<keyword evidence="13" id="KW-1185">Reference proteome</keyword>
<dbReference type="EC" id="6.1.1.10" evidence="2"/>
<dbReference type="SUPFAM" id="SSF47323">
    <property type="entry name" value="Anticodon-binding domain of a subclass of class I aminoacyl-tRNA synthetases"/>
    <property type="match status" value="1"/>
</dbReference>
<dbReference type="SUPFAM" id="SSF52374">
    <property type="entry name" value="Nucleotidylyl transferase"/>
    <property type="match status" value="1"/>
</dbReference>
<dbReference type="GO" id="GO:0005829">
    <property type="term" value="C:cytosol"/>
    <property type="evidence" value="ECO:0007669"/>
    <property type="project" value="TreeGrafter"/>
</dbReference>
<dbReference type="InterPro" id="IPR023458">
    <property type="entry name" value="Met-tRNA_ligase_1"/>
</dbReference>
<dbReference type="AlphaFoldDB" id="A0A0B2UIR2"/>
<organism evidence="12 13">
    <name type="scientific">Ordospora colligata OC4</name>
    <dbReference type="NCBI Taxonomy" id="1354746"/>
    <lineage>
        <taxon>Eukaryota</taxon>
        <taxon>Fungi</taxon>
        <taxon>Fungi incertae sedis</taxon>
        <taxon>Microsporidia</taxon>
        <taxon>Ordosporidae</taxon>
        <taxon>Ordospora</taxon>
    </lineage>
</organism>
<dbReference type="RefSeq" id="XP_014562897.1">
    <property type="nucleotide sequence ID" value="XM_014707411.1"/>
</dbReference>
<evidence type="ECO:0000256" key="5">
    <source>
        <dbReference type="ARBA" id="ARBA00022840"/>
    </source>
</evidence>
<dbReference type="PANTHER" id="PTHR45765">
    <property type="entry name" value="METHIONINE--TRNA LIGASE"/>
    <property type="match status" value="1"/>
</dbReference>
<dbReference type="Gene3D" id="2.20.28.20">
    <property type="entry name" value="Methionyl-tRNA synthetase, Zn-domain"/>
    <property type="match status" value="1"/>
</dbReference>
<comment type="caution">
    <text evidence="12">The sequence shown here is derived from an EMBL/GenBank/DDBJ whole genome shotgun (WGS) entry which is preliminary data.</text>
</comment>
<dbReference type="Gene3D" id="3.40.50.620">
    <property type="entry name" value="HUPs"/>
    <property type="match status" value="1"/>
</dbReference>
<feature type="domain" description="Methionyl/Leucyl tRNA synthetase" evidence="11">
    <location>
        <begin position="4"/>
        <end position="395"/>
    </location>
</feature>
<evidence type="ECO:0000259" key="11">
    <source>
        <dbReference type="Pfam" id="PF09334"/>
    </source>
</evidence>
<dbReference type="STRING" id="1354746.A0A0B2UIR2"/>
<keyword evidence="5 10" id="KW-0067">ATP-binding</keyword>
<dbReference type="InterPro" id="IPR009080">
    <property type="entry name" value="tRNAsynth_Ia_anticodon-bd"/>
</dbReference>
<dbReference type="GeneID" id="26262594"/>
<dbReference type="GO" id="GO:0005524">
    <property type="term" value="F:ATP binding"/>
    <property type="evidence" value="ECO:0007669"/>
    <property type="project" value="UniProtKB-KW"/>
</dbReference>
<dbReference type="PANTHER" id="PTHR45765:SF1">
    <property type="entry name" value="METHIONINE--TRNA LIGASE, CYTOPLASMIC"/>
    <property type="match status" value="1"/>
</dbReference>
<dbReference type="SUPFAM" id="SSF57770">
    <property type="entry name" value="Methionyl-tRNA synthetase (MetRS), Zn-domain"/>
    <property type="match status" value="1"/>
</dbReference>
<keyword evidence="3 10" id="KW-0436">Ligase</keyword>
<keyword evidence="4 10" id="KW-0547">Nucleotide-binding</keyword>
<evidence type="ECO:0000256" key="4">
    <source>
        <dbReference type="ARBA" id="ARBA00022741"/>
    </source>
</evidence>
<dbReference type="InterPro" id="IPR001412">
    <property type="entry name" value="aa-tRNA-synth_I_CS"/>
</dbReference>
<evidence type="ECO:0000256" key="3">
    <source>
        <dbReference type="ARBA" id="ARBA00022598"/>
    </source>
</evidence>
<dbReference type="GO" id="GO:0004825">
    <property type="term" value="F:methionine-tRNA ligase activity"/>
    <property type="evidence" value="ECO:0007669"/>
    <property type="project" value="UniProtKB-EC"/>
</dbReference>
<accession>A0A0B2UIR2</accession>
<evidence type="ECO:0000256" key="2">
    <source>
        <dbReference type="ARBA" id="ARBA00012838"/>
    </source>
</evidence>
<evidence type="ECO:0000313" key="12">
    <source>
        <dbReference type="EMBL" id="KHN68855.1"/>
    </source>
</evidence>
<evidence type="ECO:0000256" key="9">
    <source>
        <dbReference type="ARBA" id="ARBA00047364"/>
    </source>
</evidence>